<evidence type="ECO:0000256" key="6">
    <source>
        <dbReference type="SAM" id="Phobius"/>
    </source>
</evidence>
<evidence type="ECO:0000256" key="3">
    <source>
        <dbReference type="ARBA" id="ARBA00022989"/>
    </source>
</evidence>
<evidence type="ECO:0000256" key="1">
    <source>
        <dbReference type="ARBA" id="ARBA00004370"/>
    </source>
</evidence>
<protein>
    <recommendedName>
        <fullName evidence="7">Shisa N-terminal domain-containing protein</fullName>
    </recommendedName>
</protein>
<comment type="caution">
    <text evidence="8">The sequence shown here is derived from an EMBL/GenBank/DDBJ whole genome shotgun (WGS) entry which is preliminary data.</text>
</comment>
<evidence type="ECO:0000313" key="9">
    <source>
        <dbReference type="Proteomes" id="UP000327468"/>
    </source>
</evidence>
<dbReference type="OrthoDB" id="10025410at2759"/>
<dbReference type="InterPro" id="IPR053891">
    <property type="entry name" value="Shisa_N"/>
</dbReference>
<evidence type="ECO:0000259" key="7">
    <source>
        <dbReference type="Pfam" id="PF13908"/>
    </source>
</evidence>
<organism evidence="8 9">
    <name type="scientific">Pangasianodon hypophthalmus</name>
    <name type="common">Striped catfish</name>
    <name type="synonym">Helicophagus hypophthalmus</name>
    <dbReference type="NCBI Taxonomy" id="310915"/>
    <lineage>
        <taxon>Eukaryota</taxon>
        <taxon>Metazoa</taxon>
        <taxon>Chordata</taxon>
        <taxon>Craniata</taxon>
        <taxon>Vertebrata</taxon>
        <taxon>Euteleostomi</taxon>
        <taxon>Actinopterygii</taxon>
        <taxon>Neopterygii</taxon>
        <taxon>Teleostei</taxon>
        <taxon>Ostariophysi</taxon>
        <taxon>Siluriformes</taxon>
        <taxon>Pangasiidae</taxon>
        <taxon>Pangasianodon</taxon>
    </lineage>
</organism>
<dbReference type="InterPro" id="IPR026910">
    <property type="entry name" value="Shisa"/>
</dbReference>
<dbReference type="Proteomes" id="UP000327468">
    <property type="component" value="Chromosome 7"/>
</dbReference>
<evidence type="ECO:0000313" key="8">
    <source>
        <dbReference type="EMBL" id="KAB5571441.1"/>
    </source>
</evidence>
<dbReference type="GO" id="GO:0016020">
    <property type="term" value="C:membrane"/>
    <property type="evidence" value="ECO:0007669"/>
    <property type="project" value="UniProtKB-SubCell"/>
</dbReference>
<feature type="transmembrane region" description="Helical" evidence="6">
    <location>
        <begin position="113"/>
        <end position="137"/>
    </location>
</feature>
<keyword evidence="2 6" id="KW-0812">Transmembrane</keyword>
<feature type="region of interest" description="Disordered" evidence="5">
    <location>
        <begin position="171"/>
        <end position="199"/>
    </location>
</feature>
<dbReference type="PANTHER" id="PTHR31395:SF4">
    <property type="entry name" value="PROTEIN SHISA-3 HOMOLOG"/>
    <property type="match status" value="1"/>
</dbReference>
<keyword evidence="3 6" id="KW-1133">Transmembrane helix</keyword>
<feature type="compositionally biased region" description="Pro residues" evidence="5">
    <location>
        <begin position="241"/>
        <end position="250"/>
    </location>
</feature>
<evidence type="ECO:0000256" key="5">
    <source>
        <dbReference type="SAM" id="MobiDB-lite"/>
    </source>
</evidence>
<comment type="subcellular location">
    <subcellularLocation>
        <location evidence="1">Membrane</location>
    </subcellularLocation>
</comment>
<dbReference type="Pfam" id="PF13908">
    <property type="entry name" value="Shisa_N"/>
    <property type="match status" value="1"/>
</dbReference>
<keyword evidence="4 6" id="KW-0472">Membrane</keyword>
<reference evidence="8 9" key="1">
    <citation type="submission" date="2019-06" db="EMBL/GenBank/DDBJ databases">
        <title>A chromosome-scale genome assembly of the striped catfish, Pangasianodon hypophthalmus.</title>
        <authorList>
            <person name="Wen M."/>
            <person name="Zahm M."/>
            <person name="Roques C."/>
            <person name="Cabau C."/>
            <person name="Klopp C."/>
            <person name="Donnadieu C."/>
            <person name="Jouanno E."/>
            <person name="Avarre J.-C."/>
            <person name="Campet M."/>
            <person name="Ha T.T.T."/>
            <person name="Dugue R."/>
            <person name="Lampietro C."/>
            <person name="Louis A."/>
            <person name="Herpin A."/>
            <person name="Echchiki A."/>
            <person name="Berthelot C."/>
            <person name="Parey E."/>
            <person name="Roest-Crollius H."/>
            <person name="Braasch I."/>
            <person name="Postlethwait J."/>
            <person name="Bobe J."/>
            <person name="Montfort J."/>
            <person name="Bouchez O."/>
            <person name="Begum T."/>
            <person name="Schartl M."/>
            <person name="Guiguen Y."/>
        </authorList>
    </citation>
    <scope>NUCLEOTIDE SEQUENCE [LARGE SCALE GENOMIC DNA]</scope>
    <source>
        <strain evidence="8 9">Indonesia</strain>
        <tissue evidence="8">Blood</tissue>
    </source>
</reference>
<gene>
    <name evidence="8" type="ORF">PHYPO_G00224990</name>
</gene>
<dbReference type="EMBL" id="VFJC01000008">
    <property type="protein sequence ID" value="KAB5571441.1"/>
    <property type="molecule type" value="Genomic_DNA"/>
</dbReference>
<sequence>MHTGALTDACNTEKVNGLCGMARWVSCLLLGYLTWHLCVPDARGEYCHGWLDSSGNYHEGFQCPEHLDTADAAVCCGSCALRYCCAATDARLDQGSCTNHRDSEHTEYTPQPIYMPFLMVGSIFVAFVVIGSLVAVYCCTCLRPKQPTQQPIRFSLRSCQGETIPMILTAGAAPTNLRAPSRQSSTATTSSSSAGGGSSLRRFSLGRSDALGLQQPPQQLLLASASSVSTPVSLAPAQTLLPPPPPPPYSSPQCLQGSVSYVHTHQHGHHQNLHTAQSSNLLLSQQYFFPLQPEPFGGSKGFADFSQS</sequence>
<feature type="region of interest" description="Disordered" evidence="5">
    <location>
        <begin position="236"/>
        <end position="255"/>
    </location>
</feature>
<dbReference type="PANTHER" id="PTHR31395">
    <property type="entry name" value="SHISA"/>
    <property type="match status" value="1"/>
</dbReference>
<name>A0A5N5NXS8_PANHP</name>
<proteinExistence type="predicted"/>
<keyword evidence="9" id="KW-1185">Reference proteome</keyword>
<dbReference type="AlphaFoldDB" id="A0A5N5NXS8"/>
<evidence type="ECO:0000256" key="4">
    <source>
        <dbReference type="ARBA" id="ARBA00023136"/>
    </source>
</evidence>
<evidence type="ECO:0000256" key="2">
    <source>
        <dbReference type="ARBA" id="ARBA00022692"/>
    </source>
</evidence>
<feature type="compositionally biased region" description="Low complexity" evidence="5">
    <location>
        <begin position="181"/>
        <end position="199"/>
    </location>
</feature>
<accession>A0A5N5NXS8</accession>
<feature type="domain" description="Shisa N-terminal" evidence="7">
    <location>
        <begin position="44"/>
        <end position="99"/>
    </location>
</feature>